<accession>A0ABV5XQC5</accession>
<organism evidence="2 3">
    <name type="scientific">Rhodococcus baikonurensis</name>
    <dbReference type="NCBI Taxonomy" id="172041"/>
    <lineage>
        <taxon>Bacteria</taxon>
        <taxon>Bacillati</taxon>
        <taxon>Actinomycetota</taxon>
        <taxon>Actinomycetes</taxon>
        <taxon>Mycobacteriales</taxon>
        <taxon>Nocardiaceae</taxon>
        <taxon>Rhodococcus</taxon>
        <taxon>Rhodococcus erythropolis group</taxon>
    </lineage>
</organism>
<dbReference type="InterPro" id="IPR003673">
    <property type="entry name" value="CoA-Trfase_fam_III"/>
</dbReference>
<dbReference type="Gene3D" id="3.40.50.10540">
    <property type="entry name" value="Crotonobetainyl-coa:carnitine coa-transferase, domain 1"/>
    <property type="match status" value="1"/>
</dbReference>
<dbReference type="SUPFAM" id="SSF89796">
    <property type="entry name" value="CoA-transferase family III (CaiB/BaiF)"/>
    <property type="match status" value="1"/>
</dbReference>
<dbReference type="InterPro" id="IPR023606">
    <property type="entry name" value="CoA-Trfase_III_dom_1_sf"/>
</dbReference>
<gene>
    <name evidence="2" type="ORF">ACFFQ6_33795</name>
</gene>
<evidence type="ECO:0000313" key="2">
    <source>
        <dbReference type="EMBL" id="MFB9784677.1"/>
    </source>
</evidence>
<proteinExistence type="predicted"/>
<reference evidence="2 3" key="1">
    <citation type="submission" date="2024-09" db="EMBL/GenBank/DDBJ databases">
        <authorList>
            <person name="Sun Q."/>
            <person name="Mori K."/>
        </authorList>
    </citation>
    <scope>NUCLEOTIDE SEQUENCE [LARGE SCALE GENOMIC DNA]</scope>
    <source>
        <strain evidence="2 3">JCM 11411</strain>
    </source>
</reference>
<dbReference type="PANTHER" id="PTHR48207:SF3">
    <property type="entry name" value="SUCCINATE--HYDROXYMETHYLGLUTARATE COA-TRANSFERASE"/>
    <property type="match status" value="1"/>
</dbReference>
<evidence type="ECO:0000313" key="3">
    <source>
        <dbReference type="Proteomes" id="UP001589587"/>
    </source>
</evidence>
<dbReference type="InterPro" id="IPR044855">
    <property type="entry name" value="CoA-Trfase_III_dom3_sf"/>
</dbReference>
<dbReference type="Gene3D" id="3.30.1540.10">
    <property type="entry name" value="formyl-coa transferase, domain 3"/>
    <property type="match status" value="1"/>
</dbReference>
<dbReference type="PANTHER" id="PTHR48207">
    <property type="entry name" value="SUCCINATE--HYDROXYMETHYLGLUTARATE COA-TRANSFERASE"/>
    <property type="match status" value="1"/>
</dbReference>
<protein>
    <submittedName>
        <fullName evidence="2">CaiB/BaiF CoA transferase family protein</fullName>
    </submittedName>
</protein>
<dbReference type="InterPro" id="IPR050483">
    <property type="entry name" value="CoA-transferase_III_domain"/>
</dbReference>
<dbReference type="GO" id="GO:0016740">
    <property type="term" value="F:transferase activity"/>
    <property type="evidence" value="ECO:0007669"/>
    <property type="project" value="UniProtKB-KW"/>
</dbReference>
<name>A0ABV5XQC5_9NOCA</name>
<dbReference type="EMBL" id="JBHMAS010000091">
    <property type="protein sequence ID" value="MFB9784677.1"/>
    <property type="molecule type" value="Genomic_DNA"/>
</dbReference>
<sequence>MAVHSDAGAAATPSNTLPLAGITVVSIEQAVAAPFATRQLADLGARVIKIERPDAGDFARRYDETVHGQSSYFVWLNRSKESVTLDLKAAEGRDILERLLATADVFVQNLAPGAAARMHLDADSLRQRHPALIPCDISGYGNTGPWSDRKAYDMLVQGETGLISLTGPADCPSKTGVSIADIAAGMYAYSGILSALYTRATTGTVRAVEVALFEALGEWMGSPAYYTEYGENQPERVGAAHATIVPYGPFPTADGEVLLAVQNDREWVSLCTKVLGDPDLATDERFHSNSTRVERRAECNEVIAQRTRLLSTAELLAQLDAAAIANGRLGSVSDFLDHPSLAGRDRWRQVDTPGGVVRALLPPATLSGIEPRFDPVPAHGAHTDAVLTELGYSPDAITALRTASTV</sequence>
<dbReference type="Pfam" id="PF02515">
    <property type="entry name" value="CoA_transf_3"/>
    <property type="match status" value="1"/>
</dbReference>
<keyword evidence="3" id="KW-1185">Reference proteome</keyword>
<dbReference type="Proteomes" id="UP001589587">
    <property type="component" value="Unassembled WGS sequence"/>
</dbReference>
<evidence type="ECO:0000256" key="1">
    <source>
        <dbReference type="ARBA" id="ARBA00022679"/>
    </source>
</evidence>
<comment type="caution">
    <text evidence="2">The sequence shown here is derived from an EMBL/GenBank/DDBJ whole genome shotgun (WGS) entry which is preliminary data.</text>
</comment>
<dbReference type="RefSeq" id="WP_378376910.1">
    <property type="nucleotide sequence ID" value="NZ_JBHMAS010000091.1"/>
</dbReference>
<keyword evidence="1 2" id="KW-0808">Transferase</keyword>